<feature type="transmembrane region" description="Helical" evidence="5">
    <location>
        <begin position="344"/>
        <end position="363"/>
    </location>
</feature>
<feature type="transmembrane region" description="Helical" evidence="5">
    <location>
        <begin position="431"/>
        <end position="455"/>
    </location>
</feature>
<feature type="transmembrane region" description="Helical" evidence="5">
    <location>
        <begin position="168"/>
        <end position="192"/>
    </location>
</feature>
<feature type="transmembrane region" description="Helical" evidence="5">
    <location>
        <begin position="198"/>
        <end position="219"/>
    </location>
</feature>
<organism evidence="7 8">
    <name type="scientific">Daldinia eschscholtzii</name>
    <dbReference type="NCBI Taxonomy" id="292717"/>
    <lineage>
        <taxon>Eukaryota</taxon>
        <taxon>Fungi</taxon>
        <taxon>Dikarya</taxon>
        <taxon>Ascomycota</taxon>
        <taxon>Pezizomycotina</taxon>
        <taxon>Sordariomycetes</taxon>
        <taxon>Xylariomycetidae</taxon>
        <taxon>Xylariales</taxon>
        <taxon>Hypoxylaceae</taxon>
        <taxon>Daldinia</taxon>
    </lineage>
</organism>
<dbReference type="Gene3D" id="1.20.1720.10">
    <property type="entry name" value="Multidrug resistance protein D"/>
    <property type="match status" value="1"/>
</dbReference>
<evidence type="ECO:0000256" key="2">
    <source>
        <dbReference type="ARBA" id="ARBA00022692"/>
    </source>
</evidence>
<dbReference type="InterPro" id="IPR020846">
    <property type="entry name" value="MFS_dom"/>
</dbReference>
<feature type="transmembrane region" description="Helical" evidence="5">
    <location>
        <begin position="80"/>
        <end position="98"/>
    </location>
</feature>
<keyword evidence="8" id="KW-1185">Reference proteome</keyword>
<evidence type="ECO:0000259" key="6">
    <source>
        <dbReference type="PROSITE" id="PS50850"/>
    </source>
</evidence>
<proteinExistence type="predicted"/>
<dbReference type="EMBL" id="JBANMG010000005">
    <property type="protein sequence ID" value="KAK6953254.1"/>
    <property type="molecule type" value="Genomic_DNA"/>
</dbReference>
<dbReference type="AlphaFoldDB" id="A0AAX6ML88"/>
<dbReference type="SUPFAM" id="SSF103473">
    <property type="entry name" value="MFS general substrate transporter"/>
    <property type="match status" value="1"/>
</dbReference>
<keyword evidence="3 5" id="KW-1133">Transmembrane helix</keyword>
<comment type="caution">
    <text evidence="7">The sequence shown here is derived from an EMBL/GenBank/DDBJ whole genome shotgun (WGS) entry which is preliminary data.</text>
</comment>
<dbReference type="Gene3D" id="1.20.1250.20">
    <property type="entry name" value="MFS general substrate transporter like domains"/>
    <property type="match status" value="1"/>
</dbReference>
<sequence>MSVTDRETLAMDPPANEWPMDEAKNESQVLVEEEWKPSKHEKAIIYTIAFLNLIVSLDATIIVTVLTTIVSDIGGTTTQAFWIATSYLLVNAVTMPMICSVSDIIGRPICLTFSIAAFAAGTIFCCLAQNITIMLVGRCIQGVGGGGIHSLGLVIHTDFVPLRWRPKWYGITLAAWAIGLAVGPVTGGAIAQRTTWRWIFYLMFPICAFGLVAVPYLLTLKPKKASLRDKLVKIDWIGGLIFTGSATAFLIAISWGGNQHAWNSAATLVPLILGIAGLIATAFYIGFVAKYPFIPNDLFRDVSSIVAYIAACLQGILLYGALYYCPFFFMSVKGYSPIDAGVATLPNLLTFAVSGIITGRLVTRFNNFRWAIWFGWFFSAVASAMYTVWRINNTKPVWVIAYLLGGISHGAILNAQNFATQAMCKPGDEGAAAAMYIFARQFGMALGVGIGATTFQNVMKIKLGSYGLPTDIADRAEVFYMQEILGFTESARDAVYDAYKFGFQIVFATWLGISVLALFLTLVFIKHADMNRKLNTEHHIDSTRMFRHWAKKQSITNGGGI</sequence>
<evidence type="ECO:0000256" key="4">
    <source>
        <dbReference type="ARBA" id="ARBA00023136"/>
    </source>
</evidence>
<evidence type="ECO:0000256" key="5">
    <source>
        <dbReference type="SAM" id="Phobius"/>
    </source>
</evidence>
<dbReference type="Pfam" id="PF07690">
    <property type="entry name" value="MFS_1"/>
    <property type="match status" value="1"/>
</dbReference>
<gene>
    <name evidence="7" type="ORF">Daesc_005555</name>
</gene>
<dbReference type="InterPro" id="IPR036259">
    <property type="entry name" value="MFS_trans_sf"/>
</dbReference>
<dbReference type="PANTHER" id="PTHR23501:SF94">
    <property type="entry name" value="MAJOR FACILITATOR SUPERFAMILY (MFS) PROFILE DOMAIN-CONTAINING PROTEIN"/>
    <property type="match status" value="1"/>
</dbReference>
<reference evidence="7 8" key="1">
    <citation type="journal article" date="2024" name="Front Chem Biol">
        <title>Unveiling the potential of Daldinia eschscholtzii MFLUCC 19-0629 through bioactivity and bioinformatics studies for enhanced sustainable agriculture production.</title>
        <authorList>
            <person name="Brooks S."/>
            <person name="Weaver J.A."/>
            <person name="Klomchit A."/>
            <person name="Alharthi S.A."/>
            <person name="Onlamun T."/>
            <person name="Nurani R."/>
            <person name="Vong T.K."/>
            <person name="Alberti F."/>
            <person name="Greco C."/>
        </authorList>
    </citation>
    <scope>NUCLEOTIDE SEQUENCE [LARGE SCALE GENOMIC DNA]</scope>
    <source>
        <strain evidence="7">MFLUCC 19-0629</strain>
    </source>
</reference>
<feature type="transmembrane region" description="Helical" evidence="5">
    <location>
        <begin position="268"/>
        <end position="293"/>
    </location>
</feature>
<accession>A0AAX6ML88</accession>
<dbReference type="Proteomes" id="UP001369815">
    <property type="component" value="Unassembled WGS sequence"/>
</dbReference>
<dbReference type="GO" id="GO:0022857">
    <property type="term" value="F:transmembrane transporter activity"/>
    <property type="evidence" value="ECO:0007669"/>
    <property type="project" value="InterPro"/>
</dbReference>
<evidence type="ECO:0000256" key="1">
    <source>
        <dbReference type="ARBA" id="ARBA00004141"/>
    </source>
</evidence>
<dbReference type="InterPro" id="IPR011701">
    <property type="entry name" value="MFS"/>
</dbReference>
<feature type="transmembrane region" description="Helical" evidence="5">
    <location>
        <begin position="231"/>
        <end position="256"/>
    </location>
</feature>
<feature type="transmembrane region" description="Helical" evidence="5">
    <location>
        <begin position="305"/>
        <end position="324"/>
    </location>
</feature>
<keyword evidence="2 5" id="KW-0812">Transmembrane</keyword>
<evidence type="ECO:0000256" key="3">
    <source>
        <dbReference type="ARBA" id="ARBA00022989"/>
    </source>
</evidence>
<feature type="transmembrane region" description="Helical" evidence="5">
    <location>
        <begin position="397"/>
        <end position="419"/>
    </location>
</feature>
<feature type="domain" description="Major facilitator superfamily (MFS) profile" evidence="6">
    <location>
        <begin position="44"/>
        <end position="529"/>
    </location>
</feature>
<comment type="subcellular location">
    <subcellularLocation>
        <location evidence="1">Membrane</location>
        <topology evidence="1">Multi-pass membrane protein</topology>
    </subcellularLocation>
</comment>
<protein>
    <recommendedName>
        <fullName evidence="6">Major facilitator superfamily (MFS) profile domain-containing protein</fullName>
    </recommendedName>
</protein>
<dbReference type="PROSITE" id="PS50850">
    <property type="entry name" value="MFS"/>
    <property type="match status" value="1"/>
</dbReference>
<dbReference type="PANTHER" id="PTHR23501">
    <property type="entry name" value="MAJOR FACILITATOR SUPERFAMILY"/>
    <property type="match status" value="1"/>
</dbReference>
<evidence type="ECO:0000313" key="8">
    <source>
        <dbReference type="Proteomes" id="UP001369815"/>
    </source>
</evidence>
<dbReference type="GO" id="GO:0005886">
    <property type="term" value="C:plasma membrane"/>
    <property type="evidence" value="ECO:0007669"/>
    <property type="project" value="TreeGrafter"/>
</dbReference>
<evidence type="ECO:0000313" key="7">
    <source>
        <dbReference type="EMBL" id="KAK6953254.1"/>
    </source>
</evidence>
<feature type="transmembrane region" description="Helical" evidence="5">
    <location>
        <begin position="370"/>
        <end position="391"/>
    </location>
</feature>
<feature type="transmembrane region" description="Helical" evidence="5">
    <location>
        <begin position="104"/>
        <end position="128"/>
    </location>
</feature>
<feature type="transmembrane region" description="Helical" evidence="5">
    <location>
        <begin position="43"/>
        <end position="68"/>
    </location>
</feature>
<feature type="transmembrane region" description="Helical" evidence="5">
    <location>
        <begin position="501"/>
        <end position="525"/>
    </location>
</feature>
<name>A0AAX6ML88_9PEZI</name>
<keyword evidence="4 5" id="KW-0472">Membrane</keyword>